<dbReference type="PROSITE" id="PS51257">
    <property type="entry name" value="PROKAR_LIPOPROTEIN"/>
    <property type="match status" value="1"/>
</dbReference>
<evidence type="ECO:0000256" key="9">
    <source>
        <dbReference type="ARBA" id="ARBA00023136"/>
    </source>
</evidence>
<protein>
    <recommendedName>
        <fullName evidence="3">Protein SYS1 homolog</fullName>
    </recommendedName>
</protein>
<keyword evidence="5 10" id="KW-0812">Transmembrane</keyword>
<keyword evidence="9 10" id="KW-0472">Membrane</keyword>
<sequence>MPRAEALTPLSLLKQILLLQTIYYTIILILVGFSCWVSGDAFNLGLIFDWHSVRFDNTIGWTISMLWLIDTVFTVLAMTVIVGRSKLALDFTVTLHVINIIVSTIYTRALPTNGLWWLIQATSTVLMTILGTWTSQWRELRKTFFEEGYEMVSRNTNQPSNPV</sequence>
<dbReference type="Proteomes" id="UP000182444">
    <property type="component" value="Chromosome 1B"/>
</dbReference>
<keyword evidence="7 10" id="KW-1133">Transmembrane helix</keyword>
<dbReference type="VEuPathDB" id="FungiDB:YALI0_B18656g"/>
<dbReference type="AlphaFoldDB" id="A0A1H6PHE2"/>
<dbReference type="GO" id="GO:0005829">
    <property type="term" value="C:cytosol"/>
    <property type="evidence" value="ECO:0007669"/>
    <property type="project" value="GOC"/>
</dbReference>
<dbReference type="KEGG" id="yli:2907098"/>
<dbReference type="PANTHER" id="PTHR12952">
    <property type="entry name" value="SYS1"/>
    <property type="match status" value="1"/>
</dbReference>
<feature type="transmembrane region" description="Helical" evidence="10">
    <location>
        <begin position="59"/>
        <end position="82"/>
    </location>
</feature>
<organism evidence="11 13">
    <name type="scientific">Yarrowia lipolytica</name>
    <name type="common">Candida lipolytica</name>
    <dbReference type="NCBI Taxonomy" id="4952"/>
    <lineage>
        <taxon>Eukaryota</taxon>
        <taxon>Fungi</taxon>
        <taxon>Dikarya</taxon>
        <taxon>Ascomycota</taxon>
        <taxon>Saccharomycotina</taxon>
        <taxon>Dipodascomycetes</taxon>
        <taxon>Dipodascales</taxon>
        <taxon>Dipodascales incertae sedis</taxon>
        <taxon>Yarrowia</taxon>
    </lineage>
</organism>
<evidence type="ECO:0000256" key="1">
    <source>
        <dbReference type="ARBA" id="ARBA00004653"/>
    </source>
</evidence>
<evidence type="ECO:0000256" key="4">
    <source>
        <dbReference type="ARBA" id="ARBA00022448"/>
    </source>
</evidence>
<evidence type="ECO:0000256" key="7">
    <source>
        <dbReference type="ARBA" id="ARBA00022989"/>
    </source>
</evidence>
<dbReference type="GO" id="GO:0043001">
    <property type="term" value="P:Golgi to plasma membrane protein transport"/>
    <property type="evidence" value="ECO:0007669"/>
    <property type="project" value="EnsemblFungi"/>
</dbReference>
<evidence type="ECO:0000313" key="13">
    <source>
        <dbReference type="Proteomes" id="UP000182444"/>
    </source>
</evidence>
<keyword evidence="8" id="KW-0333">Golgi apparatus</keyword>
<evidence type="ECO:0000256" key="3">
    <source>
        <dbReference type="ARBA" id="ARBA00014516"/>
    </source>
</evidence>
<evidence type="ECO:0000313" key="12">
    <source>
        <dbReference type="EMBL" id="RDW24736.1"/>
    </source>
</evidence>
<evidence type="ECO:0000313" key="14">
    <source>
        <dbReference type="Proteomes" id="UP000256601"/>
    </source>
</evidence>
<dbReference type="OMA" id="EYEMVGM"/>
<feature type="transmembrane region" description="Helical" evidence="10">
    <location>
        <begin position="115"/>
        <end position="133"/>
    </location>
</feature>
<gene>
    <name evidence="12" type="ORF">B0I71DRAFT_47202</name>
    <name evidence="11" type="ORF">YALI1_B24264g</name>
</gene>
<dbReference type="OrthoDB" id="542931at2759"/>
<feature type="transmembrane region" description="Helical" evidence="10">
    <location>
        <begin position="89"/>
        <end position="109"/>
    </location>
</feature>
<dbReference type="PIRSF" id="PIRSF031402">
    <property type="entry name" value="SYS1_homologue"/>
    <property type="match status" value="1"/>
</dbReference>
<comment type="similarity">
    <text evidence="2">Belongs to the SYS1 family.</text>
</comment>
<reference evidence="11 13" key="1">
    <citation type="journal article" date="2016" name="PLoS ONE">
        <title>Sequence Assembly of Yarrowia lipolytica Strain W29/CLIB89 Shows Transposable Element Diversity.</title>
        <authorList>
            <person name="Magnan C."/>
            <person name="Yu J."/>
            <person name="Chang I."/>
            <person name="Jahn E."/>
            <person name="Kanomata Y."/>
            <person name="Wu J."/>
            <person name="Zeller M."/>
            <person name="Oakes M."/>
            <person name="Baldi P."/>
            <person name="Sandmeyer S."/>
        </authorList>
    </citation>
    <scope>NUCLEOTIDE SEQUENCE [LARGE SCALE GENOMIC DNA]</scope>
    <source>
        <strain evidence="11">CLIB89</strain>
        <strain evidence="13">CLIB89(W29)</strain>
    </source>
</reference>
<comment type="subcellular location">
    <subcellularLocation>
        <location evidence="1">Golgi apparatus membrane</location>
        <topology evidence="1">Multi-pass membrane protein</topology>
    </subcellularLocation>
</comment>
<evidence type="ECO:0000256" key="10">
    <source>
        <dbReference type="SAM" id="Phobius"/>
    </source>
</evidence>
<dbReference type="InterPro" id="IPR019185">
    <property type="entry name" value="Integral_membrane_SYS1-rel"/>
</dbReference>
<dbReference type="GO" id="GO:0005802">
    <property type="term" value="C:trans-Golgi network"/>
    <property type="evidence" value="ECO:0007669"/>
    <property type="project" value="EnsemblFungi"/>
</dbReference>
<keyword evidence="6" id="KW-0653">Protein transport</keyword>
<dbReference type="GO" id="GO:0000139">
    <property type="term" value="C:Golgi membrane"/>
    <property type="evidence" value="ECO:0007669"/>
    <property type="project" value="UniProtKB-SubCell"/>
</dbReference>
<reference evidence="12 14" key="2">
    <citation type="submission" date="2018-07" db="EMBL/GenBank/DDBJ databases">
        <title>Draft Genome Assemblies for Five Robust Yarrowia lipolytica Strains Exhibiting High Lipid Production and Pentose Sugar Utilization and Sugar Alcohol Secretion from Undetoxified Lignocellulosic Biomass Hydrolysates.</title>
        <authorList>
            <consortium name="DOE Joint Genome Institute"/>
            <person name="Walker C."/>
            <person name="Ryu S."/>
            <person name="Na H."/>
            <person name="Zane M."/>
            <person name="LaButti K."/>
            <person name="Lipzen A."/>
            <person name="Haridas S."/>
            <person name="Barry K."/>
            <person name="Grigoriev I.V."/>
            <person name="Quarterman J."/>
            <person name="Slininger P."/>
            <person name="Dien B."/>
            <person name="Trinh C.T."/>
        </authorList>
    </citation>
    <scope>NUCLEOTIDE SEQUENCE [LARGE SCALE GENOMIC DNA]</scope>
    <source>
        <strain evidence="12 14">YB392</strain>
    </source>
</reference>
<proteinExistence type="inferred from homology"/>
<dbReference type="InterPro" id="IPR016973">
    <property type="entry name" value="Integral_membrane_SYS1"/>
</dbReference>
<dbReference type="GeneID" id="2907098"/>
<evidence type="ECO:0000256" key="5">
    <source>
        <dbReference type="ARBA" id="ARBA00022692"/>
    </source>
</evidence>
<dbReference type="PANTHER" id="PTHR12952:SF0">
    <property type="entry name" value="PROTEIN SYS1 HOMOLOG"/>
    <property type="match status" value="1"/>
</dbReference>
<evidence type="ECO:0000256" key="2">
    <source>
        <dbReference type="ARBA" id="ARBA00008160"/>
    </source>
</evidence>
<keyword evidence="4" id="KW-0813">Transport</keyword>
<dbReference type="Pfam" id="PF09801">
    <property type="entry name" value="SYS1"/>
    <property type="match status" value="1"/>
</dbReference>
<evidence type="ECO:0000256" key="8">
    <source>
        <dbReference type="ARBA" id="ARBA00023034"/>
    </source>
</evidence>
<feature type="transmembrane region" description="Helical" evidence="10">
    <location>
        <begin position="21"/>
        <end position="39"/>
    </location>
</feature>
<dbReference type="RefSeq" id="XP_501067.1">
    <property type="nucleotide sequence ID" value="XM_501067.1"/>
</dbReference>
<dbReference type="GO" id="GO:0006895">
    <property type="term" value="P:Golgi to endosome transport"/>
    <property type="evidence" value="ECO:0007669"/>
    <property type="project" value="EnsemblFungi"/>
</dbReference>
<dbReference type="EMBL" id="CP017554">
    <property type="protein sequence ID" value="AOW01900.1"/>
    <property type="molecule type" value="Genomic_DNA"/>
</dbReference>
<evidence type="ECO:0000256" key="6">
    <source>
        <dbReference type="ARBA" id="ARBA00022927"/>
    </source>
</evidence>
<dbReference type="GO" id="GO:0034067">
    <property type="term" value="P:protein localization to Golgi apparatus"/>
    <property type="evidence" value="ECO:0007669"/>
    <property type="project" value="EnsemblFungi"/>
</dbReference>
<accession>A0A1H6PHE2</accession>
<dbReference type="eggNOG" id="KOG4697">
    <property type="taxonomic scope" value="Eukaryota"/>
</dbReference>
<evidence type="ECO:0000313" key="11">
    <source>
        <dbReference type="EMBL" id="AOW01900.1"/>
    </source>
</evidence>
<dbReference type="VEuPathDB" id="FungiDB:YALI1_B24264g"/>
<name>A0A1H6PHE2_YARLL</name>
<dbReference type="EMBL" id="KZ859023">
    <property type="protein sequence ID" value="RDW24736.1"/>
    <property type="molecule type" value="Genomic_DNA"/>
</dbReference>
<dbReference type="Proteomes" id="UP000256601">
    <property type="component" value="Unassembled WGS sequence"/>
</dbReference>